<evidence type="ECO:0000256" key="1">
    <source>
        <dbReference type="SAM" id="MobiDB-lite"/>
    </source>
</evidence>
<keyword evidence="3" id="KW-1185">Reference proteome</keyword>
<dbReference type="InterPro" id="IPR007407">
    <property type="entry name" value="DUF459"/>
</dbReference>
<accession>A0ABV7KEC4</accession>
<dbReference type="EMBL" id="JBHRTK010000025">
    <property type="protein sequence ID" value="MFC3208550.1"/>
    <property type="molecule type" value="Genomic_DNA"/>
</dbReference>
<protein>
    <submittedName>
        <fullName evidence="2">DUF459 domain-containing protein</fullName>
    </submittedName>
</protein>
<dbReference type="Gene3D" id="3.40.50.1110">
    <property type="entry name" value="SGNH hydrolase"/>
    <property type="match status" value="1"/>
</dbReference>
<feature type="region of interest" description="Disordered" evidence="1">
    <location>
        <begin position="293"/>
        <end position="312"/>
    </location>
</feature>
<dbReference type="RefSeq" id="WP_378224022.1">
    <property type="nucleotide sequence ID" value="NZ_JBHRTK010000025.1"/>
</dbReference>
<feature type="region of interest" description="Disordered" evidence="1">
    <location>
        <begin position="341"/>
        <end position="387"/>
    </location>
</feature>
<sequence length="387" mass="41045">MALLALAVAGAFYTPARAQDQGWSLRDLLFPRRSERYELLGPVDRFPPAPPKKARKPRPAAQQPAAAPEPPAVEKAEDAKVVLVIGDFLAAGLAEGLENAFADNPRVRVVDRSKGSSGFVREDFYNWPKEVGAIITAEKPAAVVAMLGSNDRQQMQVGETREVPLSPAWTSQYTQRTKAFGGAIAAGKVPFLWVGMPAFKSSKMTADMLAFNDIYRSAAQQNHGEFIDIWDGFVDENGAFVSTGPDINGQPVRLRGDDGINMTKAGKRKIAFYAEKPLMKILGLPALDSPGSLHVPAGEPAREPEAGAPPAAVDRTVPMLLSDPALDGGSELLGAVPVARGDAAAKQKAATTDLAPGPVPGRADDFSWPPKSAQPKPVPEVTGATTP</sequence>
<comment type="caution">
    <text evidence="2">The sequence shown here is derived from an EMBL/GenBank/DDBJ whole genome shotgun (WGS) entry which is preliminary data.</text>
</comment>
<dbReference type="InterPro" id="IPR036514">
    <property type="entry name" value="SGNH_hydro_sf"/>
</dbReference>
<feature type="compositionally biased region" description="Low complexity" evidence="1">
    <location>
        <begin position="342"/>
        <end position="355"/>
    </location>
</feature>
<dbReference type="SUPFAM" id="SSF52266">
    <property type="entry name" value="SGNH hydrolase"/>
    <property type="match status" value="1"/>
</dbReference>
<organism evidence="2 3">
    <name type="scientific">Aquamicrobium soli</name>
    <dbReference type="NCBI Taxonomy" id="1811518"/>
    <lineage>
        <taxon>Bacteria</taxon>
        <taxon>Pseudomonadati</taxon>
        <taxon>Pseudomonadota</taxon>
        <taxon>Alphaproteobacteria</taxon>
        <taxon>Hyphomicrobiales</taxon>
        <taxon>Phyllobacteriaceae</taxon>
        <taxon>Aquamicrobium</taxon>
    </lineage>
</organism>
<evidence type="ECO:0000313" key="2">
    <source>
        <dbReference type="EMBL" id="MFC3208550.1"/>
    </source>
</evidence>
<name>A0ABV7KEC4_9HYPH</name>
<reference evidence="3" key="1">
    <citation type="journal article" date="2019" name="Int. J. Syst. Evol. Microbiol.">
        <title>The Global Catalogue of Microorganisms (GCM) 10K type strain sequencing project: providing services to taxonomists for standard genome sequencing and annotation.</title>
        <authorList>
            <consortium name="The Broad Institute Genomics Platform"/>
            <consortium name="The Broad Institute Genome Sequencing Center for Infectious Disease"/>
            <person name="Wu L."/>
            <person name="Ma J."/>
        </authorList>
    </citation>
    <scope>NUCLEOTIDE SEQUENCE [LARGE SCALE GENOMIC DNA]</scope>
    <source>
        <strain evidence="3">KCTC 52165</strain>
    </source>
</reference>
<gene>
    <name evidence="2" type="ORF">ACFOHJ_20215</name>
</gene>
<feature type="region of interest" description="Disordered" evidence="1">
    <location>
        <begin position="41"/>
        <end position="73"/>
    </location>
</feature>
<dbReference type="Proteomes" id="UP001595583">
    <property type="component" value="Unassembled WGS sequence"/>
</dbReference>
<dbReference type="Pfam" id="PF04311">
    <property type="entry name" value="DUF459"/>
    <property type="match status" value="1"/>
</dbReference>
<dbReference type="CDD" id="cd01829">
    <property type="entry name" value="SGNH_hydrolase_peri2"/>
    <property type="match status" value="1"/>
</dbReference>
<evidence type="ECO:0000313" key="3">
    <source>
        <dbReference type="Proteomes" id="UP001595583"/>
    </source>
</evidence>
<proteinExistence type="predicted"/>